<dbReference type="InterPro" id="IPR001424">
    <property type="entry name" value="SOD_Cu_Zn_dom"/>
</dbReference>
<comment type="caution">
    <text evidence="4">The sequence shown here is derived from an EMBL/GenBank/DDBJ whole genome shotgun (WGS) entry which is preliminary data.</text>
</comment>
<organism evidence="4 5">
    <name type="scientific">Homarus americanus</name>
    <name type="common">American lobster</name>
    <dbReference type="NCBI Taxonomy" id="6706"/>
    <lineage>
        <taxon>Eukaryota</taxon>
        <taxon>Metazoa</taxon>
        <taxon>Ecdysozoa</taxon>
        <taxon>Arthropoda</taxon>
        <taxon>Crustacea</taxon>
        <taxon>Multicrustacea</taxon>
        <taxon>Malacostraca</taxon>
        <taxon>Eumalacostraca</taxon>
        <taxon>Eucarida</taxon>
        <taxon>Decapoda</taxon>
        <taxon>Pleocyemata</taxon>
        <taxon>Astacidea</taxon>
        <taxon>Nephropoidea</taxon>
        <taxon>Nephropidae</taxon>
        <taxon>Homarus</taxon>
    </lineage>
</organism>
<evidence type="ECO:0000259" key="3">
    <source>
        <dbReference type="Pfam" id="PF00080"/>
    </source>
</evidence>
<dbReference type="GO" id="GO:0005507">
    <property type="term" value="F:copper ion binding"/>
    <property type="evidence" value="ECO:0007669"/>
    <property type="project" value="InterPro"/>
</dbReference>
<dbReference type="AlphaFoldDB" id="A0A8J5N8J3"/>
<proteinExistence type="inferred from homology"/>
<dbReference type="InterPro" id="IPR018152">
    <property type="entry name" value="SOD_Cu/Zn_BS"/>
</dbReference>
<comment type="similarity">
    <text evidence="1">Belongs to the Cu-Zn superoxide dismutase family.</text>
</comment>
<evidence type="ECO:0000313" key="4">
    <source>
        <dbReference type="EMBL" id="KAG7175866.1"/>
    </source>
</evidence>
<dbReference type="InterPro" id="IPR024134">
    <property type="entry name" value="SOD_Cu/Zn_/chaperone"/>
</dbReference>
<dbReference type="PROSITE" id="PS00087">
    <property type="entry name" value="SOD_CU_ZN_1"/>
    <property type="match status" value="1"/>
</dbReference>
<reference evidence="4" key="1">
    <citation type="journal article" date="2021" name="Sci. Adv.">
        <title>The American lobster genome reveals insights on longevity, neural, and immune adaptations.</title>
        <authorList>
            <person name="Polinski J.M."/>
            <person name="Zimin A.V."/>
            <person name="Clark K.F."/>
            <person name="Kohn A.B."/>
            <person name="Sadowski N."/>
            <person name="Timp W."/>
            <person name="Ptitsyn A."/>
            <person name="Khanna P."/>
            <person name="Romanova D.Y."/>
            <person name="Williams P."/>
            <person name="Greenwood S.J."/>
            <person name="Moroz L.L."/>
            <person name="Walt D.R."/>
            <person name="Bodnar A.G."/>
        </authorList>
    </citation>
    <scope>NUCLEOTIDE SEQUENCE</scope>
    <source>
        <strain evidence="4">GMGI-L3</strain>
    </source>
</reference>
<dbReference type="CDD" id="cd00305">
    <property type="entry name" value="Cu-Zn_Superoxide_Dismutase"/>
    <property type="match status" value="1"/>
</dbReference>
<dbReference type="PANTHER" id="PTHR10003">
    <property type="entry name" value="SUPEROXIDE DISMUTASE CU-ZN -RELATED"/>
    <property type="match status" value="1"/>
</dbReference>
<gene>
    <name evidence="4" type="primary">Sodc-L2</name>
    <name evidence="4" type="ORF">Hamer_G009896</name>
</gene>
<keyword evidence="1" id="KW-0479">Metal-binding</keyword>
<dbReference type="OrthoDB" id="2015551at2759"/>
<keyword evidence="1" id="KW-0186">Copper</keyword>
<feature type="domain" description="Superoxide dismutase copper/zinc binding" evidence="3">
    <location>
        <begin position="48"/>
        <end position="171"/>
    </location>
</feature>
<protein>
    <recommendedName>
        <fullName evidence="1">Superoxide dismutase [Cu-Zn]</fullName>
        <ecNumber evidence="1">1.15.1.1</ecNumber>
    </recommendedName>
</protein>
<keyword evidence="5" id="KW-1185">Reference proteome</keyword>
<comment type="function">
    <text evidence="1">Destroys radicals which are normally produced within the cells and which are toxic to biological systems.</text>
</comment>
<keyword evidence="1" id="KW-0560">Oxidoreductase</keyword>
<keyword evidence="2" id="KW-0732">Signal</keyword>
<comment type="catalytic activity">
    <reaction evidence="1">
        <text>2 superoxide + 2 H(+) = H2O2 + O2</text>
        <dbReference type="Rhea" id="RHEA:20696"/>
        <dbReference type="ChEBI" id="CHEBI:15378"/>
        <dbReference type="ChEBI" id="CHEBI:15379"/>
        <dbReference type="ChEBI" id="CHEBI:16240"/>
        <dbReference type="ChEBI" id="CHEBI:18421"/>
        <dbReference type="EC" id="1.15.1.1"/>
    </reaction>
</comment>
<comment type="cofactor">
    <cofactor evidence="1">
        <name>Zn(2+)</name>
        <dbReference type="ChEBI" id="CHEBI:29105"/>
    </cofactor>
    <text evidence="1">Binds 1 zinc ion per subunit.</text>
</comment>
<sequence length="214" mass="22192">MMLASVVLELLLLSCVVNAQDGPAAVVRILPGNEPAIGLLALSPSPGGVTISGTILGMRPGVHGFHVHERGDLTDKCAAAGGHFNPFNRNHGGPGYFERHVGDLGNIVADQFGSAQVFITDNHLSLDPTSPAFIGDRAIVIHAGADDLGQGGNAGSLITGNAGSRAACGIIRLTYPSSQLVQQQPVYPQLQPTNIKAPALPQSAHQIRFPSDSE</sequence>
<keyword evidence="1" id="KW-0862">Zinc</keyword>
<dbReference type="EC" id="1.15.1.1" evidence="1"/>
<evidence type="ECO:0000256" key="2">
    <source>
        <dbReference type="SAM" id="SignalP"/>
    </source>
</evidence>
<feature type="chain" id="PRO_5035186070" description="Superoxide dismutase [Cu-Zn]" evidence="2">
    <location>
        <begin position="20"/>
        <end position="214"/>
    </location>
</feature>
<feature type="signal peptide" evidence="2">
    <location>
        <begin position="1"/>
        <end position="19"/>
    </location>
</feature>
<comment type="cofactor">
    <cofactor evidence="1">
        <name>Cu cation</name>
        <dbReference type="ChEBI" id="CHEBI:23378"/>
    </cofactor>
    <text evidence="1">Binds 1 copper ion per subunit.</text>
</comment>
<accession>A0A8J5N8J3</accession>
<dbReference type="GO" id="GO:0004784">
    <property type="term" value="F:superoxide dismutase activity"/>
    <property type="evidence" value="ECO:0007669"/>
    <property type="project" value="UniProtKB-EC"/>
</dbReference>
<name>A0A8J5N8J3_HOMAM</name>
<dbReference type="EMBL" id="JAHLQT010004633">
    <property type="protein sequence ID" value="KAG7175866.1"/>
    <property type="molecule type" value="Genomic_DNA"/>
</dbReference>
<dbReference type="PROSITE" id="PS00332">
    <property type="entry name" value="SOD_CU_ZN_2"/>
    <property type="match status" value="1"/>
</dbReference>
<evidence type="ECO:0000313" key="5">
    <source>
        <dbReference type="Proteomes" id="UP000747542"/>
    </source>
</evidence>
<dbReference type="Pfam" id="PF00080">
    <property type="entry name" value="Sod_Cu"/>
    <property type="match status" value="1"/>
</dbReference>
<dbReference type="Proteomes" id="UP000747542">
    <property type="component" value="Unassembled WGS sequence"/>
</dbReference>
<evidence type="ECO:0000256" key="1">
    <source>
        <dbReference type="RuleBase" id="RU000393"/>
    </source>
</evidence>